<comment type="catalytic activity">
    <reaction evidence="11">
        <text>nicotinate beta-D-ribonucleotide + CO2 + diphosphate = quinolinate + 5-phospho-alpha-D-ribose 1-diphosphate + 2 H(+)</text>
        <dbReference type="Rhea" id="RHEA:12733"/>
        <dbReference type="ChEBI" id="CHEBI:15378"/>
        <dbReference type="ChEBI" id="CHEBI:16526"/>
        <dbReference type="ChEBI" id="CHEBI:29959"/>
        <dbReference type="ChEBI" id="CHEBI:33019"/>
        <dbReference type="ChEBI" id="CHEBI:57502"/>
        <dbReference type="ChEBI" id="CHEBI:58017"/>
        <dbReference type="EC" id="2.4.2.19"/>
    </reaction>
</comment>
<protein>
    <recommendedName>
        <fullName evidence="6">Nicotinate-nucleotide pyrophosphorylase [carboxylating]</fullName>
        <ecNumber evidence="5">2.4.2.19</ecNumber>
    </recommendedName>
    <alternativeName>
        <fullName evidence="12">Probable nicotinate-nucleotide pyrophosphorylase [carboxylating]</fullName>
    </alternativeName>
    <alternativeName>
        <fullName evidence="10">Quinolinate phosphoribosyltransferase [decarboxylating]</fullName>
    </alternativeName>
</protein>
<evidence type="ECO:0000256" key="13">
    <source>
        <dbReference type="PIRNR" id="PIRNR006250"/>
    </source>
</evidence>
<dbReference type="FunFam" id="3.20.20.70:FF:000030">
    <property type="entry name" value="Nicotinate-nucleotide pyrophosphorylase, carboxylating"/>
    <property type="match status" value="1"/>
</dbReference>
<comment type="function">
    <text evidence="1">Involved in the catabolism of quinolinic acid (QA).</text>
</comment>
<dbReference type="UniPathway" id="UPA00253">
    <property type="reaction ID" value="UER00331"/>
</dbReference>
<dbReference type="PANTHER" id="PTHR32179:SF3">
    <property type="entry name" value="NICOTINATE-NUCLEOTIDE PYROPHOSPHORYLASE [CARBOXYLATING]"/>
    <property type="match status" value="1"/>
</dbReference>
<dbReference type="SUPFAM" id="SSF54675">
    <property type="entry name" value="Nicotinate/Quinolinate PRTase N-terminal domain-like"/>
    <property type="match status" value="1"/>
</dbReference>
<organism evidence="16 17">
    <name type="scientific">Kineosphaera limosa NBRC 100340</name>
    <dbReference type="NCBI Taxonomy" id="1184609"/>
    <lineage>
        <taxon>Bacteria</taxon>
        <taxon>Bacillati</taxon>
        <taxon>Actinomycetota</taxon>
        <taxon>Actinomycetes</taxon>
        <taxon>Micrococcales</taxon>
        <taxon>Dermatophilaceae</taxon>
        <taxon>Kineosphaera</taxon>
    </lineage>
</organism>
<dbReference type="RefSeq" id="WP_006590897.1">
    <property type="nucleotide sequence ID" value="NZ_BAHD01000004.1"/>
</dbReference>
<dbReference type="EMBL" id="BAHD01000004">
    <property type="protein sequence ID" value="GAB94364.1"/>
    <property type="molecule type" value="Genomic_DNA"/>
</dbReference>
<evidence type="ECO:0000256" key="1">
    <source>
        <dbReference type="ARBA" id="ARBA00003237"/>
    </source>
</evidence>
<sequence length="295" mass="30008">MSLPRVVVEPIVRAALLEDLGRAGDLTTEATVPAGLTGSVALVARDPGVIAGLPAATLAWRLLDDEVRVEALRPDGSTVAPGDEIALIHGPAGTLLTGERVALNLLGHLSGVATATAGLVAAVAGTHARICCTRKTTPGLRALEKEAVRAGGGSNHRFGLDDAVLIKDNHLAFAGGVTQALSGVAERVGHLVKVEIEVDTLDQLRAVLAARESGLRVDAVLLDNMTPALLAEAVALVDGRCVTEASGRITPATAGPIARAGVDLISAGWITHSAPVLDIGLDYRPTGAAGPNPGR</sequence>
<proteinExistence type="inferred from homology"/>
<dbReference type="Gene3D" id="3.20.20.70">
    <property type="entry name" value="Aldolase class I"/>
    <property type="match status" value="1"/>
</dbReference>
<keyword evidence="8 13" id="KW-0328">Glycosyltransferase</keyword>
<evidence type="ECO:0000313" key="17">
    <source>
        <dbReference type="Proteomes" id="UP000008366"/>
    </source>
</evidence>
<evidence type="ECO:0000256" key="9">
    <source>
        <dbReference type="ARBA" id="ARBA00022679"/>
    </source>
</evidence>
<dbReference type="AlphaFoldDB" id="K6X6E6"/>
<evidence type="ECO:0000313" key="16">
    <source>
        <dbReference type="EMBL" id="GAB94364.1"/>
    </source>
</evidence>
<accession>K6X6E6</accession>
<keyword evidence="17" id="KW-1185">Reference proteome</keyword>
<gene>
    <name evidence="16" type="primary">nadC</name>
    <name evidence="16" type="ORF">KILIM_004_01560</name>
</gene>
<dbReference type="EC" id="2.4.2.19" evidence="5"/>
<evidence type="ECO:0000256" key="5">
    <source>
        <dbReference type="ARBA" id="ARBA00011944"/>
    </source>
</evidence>
<evidence type="ECO:0000256" key="6">
    <source>
        <dbReference type="ARBA" id="ARBA00020990"/>
    </source>
</evidence>
<feature type="domain" description="Quinolinate phosphoribosyl transferase N-terminal" evidence="15">
    <location>
        <begin position="25"/>
        <end position="110"/>
    </location>
</feature>
<dbReference type="GO" id="GO:0034213">
    <property type="term" value="P:quinolinate catabolic process"/>
    <property type="evidence" value="ECO:0007669"/>
    <property type="project" value="TreeGrafter"/>
</dbReference>
<evidence type="ECO:0000256" key="12">
    <source>
        <dbReference type="ARBA" id="ARBA00069173"/>
    </source>
</evidence>
<dbReference type="NCBIfam" id="TIGR00078">
    <property type="entry name" value="nadC"/>
    <property type="match status" value="1"/>
</dbReference>
<dbReference type="Pfam" id="PF02749">
    <property type="entry name" value="QRPTase_N"/>
    <property type="match status" value="1"/>
</dbReference>
<dbReference type="InterPro" id="IPR037128">
    <property type="entry name" value="Quinolinate_PRibosylTase_N_sf"/>
</dbReference>
<dbReference type="Proteomes" id="UP000008366">
    <property type="component" value="Unassembled WGS sequence"/>
</dbReference>
<dbReference type="PANTHER" id="PTHR32179">
    <property type="entry name" value="NICOTINATE-NUCLEOTIDE PYROPHOSPHORYLASE [CARBOXYLATING]"/>
    <property type="match status" value="1"/>
</dbReference>
<dbReference type="Pfam" id="PF01729">
    <property type="entry name" value="QRPTase_C"/>
    <property type="match status" value="1"/>
</dbReference>
<dbReference type="InterPro" id="IPR022412">
    <property type="entry name" value="Quinolinate_PRibosylTrfase_N"/>
</dbReference>
<feature type="domain" description="Quinolinate phosphoribosyl transferase C-terminal" evidence="14">
    <location>
        <begin position="112"/>
        <end position="282"/>
    </location>
</feature>
<evidence type="ECO:0000256" key="3">
    <source>
        <dbReference type="ARBA" id="ARBA00009400"/>
    </source>
</evidence>
<keyword evidence="7" id="KW-0662">Pyridine nucleotide biosynthesis</keyword>
<name>K6X6E6_9MICO</name>
<dbReference type="InterPro" id="IPR004393">
    <property type="entry name" value="NadC"/>
</dbReference>
<evidence type="ECO:0000256" key="11">
    <source>
        <dbReference type="ARBA" id="ARBA00047445"/>
    </source>
</evidence>
<dbReference type="GO" id="GO:0004514">
    <property type="term" value="F:nicotinate-nucleotide diphosphorylase (carboxylating) activity"/>
    <property type="evidence" value="ECO:0007669"/>
    <property type="project" value="UniProtKB-EC"/>
</dbReference>
<comment type="pathway">
    <text evidence="2">Cofactor biosynthesis; NAD(+) biosynthesis; nicotinate D-ribonucleotide from quinolinate: step 1/1.</text>
</comment>
<dbReference type="InterPro" id="IPR013785">
    <property type="entry name" value="Aldolase_TIM"/>
</dbReference>
<evidence type="ECO:0000256" key="4">
    <source>
        <dbReference type="ARBA" id="ARBA00011218"/>
    </source>
</evidence>
<dbReference type="InterPro" id="IPR036068">
    <property type="entry name" value="Nicotinate_pribotase-like_C"/>
</dbReference>
<evidence type="ECO:0000256" key="2">
    <source>
        <dbReference type="ARBA" id="ARBA00004893"/>
    </source>
</evidence>
<comment type="similarity">
    <text evidence="3 13">Belongs to the NadC/ModD family.</text>
</comment>
<evidence type="ECO:0000256" key="8">
    <source>
        <dbReference type="ARBA" id="ARBA00022676"/>
    </source>
</evidence>
<dbReference type="CDD" id="cd01572">
    <property type="entry name" value="QPRTase"/>
    <property type="match status" value="1"/>
</dbReference>
<dbReference type="FunFam" id="3.90.1170.20:FF:000001">
    <property type="entry name" value="Nicotinate-nucleotide diphosphorylase (Carboxylating)"/>
    <property type="match status" value="1"/>
</dbReference>
<keyword evidence="9 13" id="KW-0808">Transferase</keyword>
<reference evidence="16 17" key="1">
    <citation type="submission" date="2012-08" db="EMBL/GenBank/DDBJ databases">
        <title>Whole genome shotgun sequence of Kineosphaera limosa NBRC 100340.</title>
        <authorList>
            <person name="Yoshida I."/>
            <person name="Isaki S."/>
            <person name="Hosoyama A."/>
            <person name="Tsuchikane K."/>
            <person name="Katsumata H."/>
            <person name="Ando Y."/>
            <person name="Ohji S."/>
            <person name="Hamada M."/>
            <person name="Tamura T."/>
            <person name="Yamazoe A."/>
            <person name="Yamazaki S."/>
            <person name="Fujita N."/>
        </authorList>
    </citation>
    <scope>NUCLEOTIDE SEQUENCE [LARGE SCALE GENOMIC DNA]</scope>
    <source>
        <strain evidence="16 17">NBRC 100340</strain>
    </source>
</reference>
<evidence type="ECO:0000259" key="15">
    <source>
        <dbReference type="Pfam" id="PF02749"/>
    </source>
</evidence>
<dbReference type="InterPro" id="IPR002638">
    <property type="entry name" value="Quinolinate_PRibosylTrfase_C"/>
</dbReference>
<dbReference type="SUPFAM" id="SSF51690">
    <property type="entry name" value="Nicotinate/Quinolinate PRTase C-terminal domain-like"/>
    <property type="match status" value="1"/>
</dbReference>
<dbReference type="InterPro" id="IPR027277">
    <property type="entry name" value="NadC/ModD"/>
</dbReference>
<dbReference type="Gene3D" id="3.90.1170.20">
    <property type="entry name" value="Quinolinate phosphoribosyl transferase, N-terminal domain"/>
    <property type="match status" value="1"/>
</dbReference>
<dbReference type="STRING" id="1184609.KILIM_004_01560"/>
<comment type="subunit">
    <text evidence="4">Hexamer formed by 3 homodimers.</text>
</comment>
<evidence type="ECO:0000259" key="14">
    <source>
        <dbReference type="Pfam" id="PF01729"/>
    </source>
</evidence>
<dbReference type="GO" id="GO:0009435">
    <property type="term" value="P:NAD+ biosynthetic process"/>
    <property type="evidence" value="ECO:0007669"/>
    <property type="project" value="UniProtKB-UniPathway"/>
</dbReference>
<evidence type="ECO:0000256" key="10">
    <source>
        <dbReference type="ARBA" id="ARBA00033102"/>
    </source>
</evidence>
<comment type="caution">
    <text evidence="16">The sequence shown here is derived from an EMBL/GenBank/DDBJ whole genome shotgun (WGS) entry which is preliminary data.</text>
</comment>
<dbReference type="GO" id="GO:0005737">
    <property type="term" value="C:cytoplasm"/>
    <property type="evidence" value="ECO:0007669"/>
    <property type="project" value="TreeGrafter"/>
</dbReference>
<evidence type="ECO:0000256" key="7">
    <source>
        <dbReference type="ARBA" id="ARBA00022642"/>
    </source>
</evidence>
<dbReference type="PIRSF" id="PIRSF006250">
    <property type="entry name" value="NadC_ModD"/>
    <property type="match status" value="1"/>
</dbReference>
<dbReference type="eggNOG" id="COG0157">
    <property type="taxonomic scope" value="Bacteria"/>
</dbReference>